<evidence type="ECO:0000256" key="2">
    <source>
        <dbReference type="ARBA" id="ARBA00022448"/>
    </source>
</evidence>
<proteinExistence type="inferred from homology"/>
<keyword evidence="4" id="KW-0653">Protein transport</keyword>
<dbReference type="RefSeq" id="WP_169715810.1">
    <property type="nucleotide sequence ID" value="NZ_FNFD01000018.1"/>
</dbReference>
<dbReference type="Pfam" id="PF06188">
    <property type="entry name" value="HrpE"/>
    <property type="match status" value="1"/>
</dbReference>
<evidence type="ECO:0000313" key="7">
    <source>
        <dbReference type="EMBL" id="SDL32688.1"/>
    </source>
</evidence>
<evidence type="ECO:0000256" key="1">
    <source>
        <dbReference type="ARBA" id="ARBA00004496"/>
    </source>
</evidence>
<evidence type="ECO:0000256" key="3">
    <source>
        <dbReference type="ARBA" id="ARBA00022490"/>
    </source>
</evidence>
<keyword evidence="8" id="KW-1185">Reference proteome</keyword>
<dbReference type="InterPro" id="IPR012842">
    <property type="entry name" value="T3SS_SctL/SctL2"/>
</dbReference>
<name>A0A1G9J582_9PSED</name>
<organism evidence="7 8">
    <name type="scientific">Pseudomonas indica</name>
    <dbReference type="NCBI Taxonomy" id="137658"/>
    <lineage>
        <taxon>Bacteria</taxon>
        <taxon>Pseudomonadati</taxon>
        <taxon>Pseudomonadota</taxon>
        <taxon>Gammaproteobacteria</taxon>
        <taxon>Pseudomonadales</taxon>
        <taxon>Pseudomonadaceae</taxon>
        <taxon>Pseudomonas</taxon>
    </lineage>
</organism>
<keyword evidence="6" id="KW-0175">Coiled coil</keyword>
<evidence type="ECO:0000256" key="6">
    <source>
        <dbReference type="SAM" id="Coils"/>
    </source>
</evidence>
<dbReference type="NCBIfam" id="TIGR02499">
    <property type="entry name" value="HrpE_YscL_not"/>
    <property type="match status" value="1"/>
</dbReference>
<dbReference type="GO" id="GO:0030254">
    <property type="term" value="P:protein secretion by the type III secretion system"/>
    <property type="evidence" value="ECO:0007669"/>
    <property type="project" value="InterPro"/>
</dbReference>
<dbReference type="Proteomes" id="UP000198706">
    <property type="component" value="Unassembled WGS sequence"/>
</dbReference>
<accession>A0A1G9J582</accession>
<evidence type="ECO:0000256" key="5">
    <source>
        <dbReference type="ARBA" id="ARBA00024335"/>
    </source>
</evidence>
<reference evidence="7 8" key="1">
    <citation type="submission" date="2016-10" db="EMBL/GenBank/DDBJ databases">
        <authorList>
            <person name="de Groot N.N."/>
        </authorList>
    </citation>
    <scope>NUCLEOTIDE SEQUENCE [LARGE SCALE GENOMIC DNA]</scope>
    <source>
        <strain evidence="7 8">JCM 21544</strain>
    </source>
</reference>
<dbReference type="Gene3D" id="1.20.5.2950">
    <property type="match status" value="1"/>
</dbReference>
<keyword evidence="3" id="KW-0963">Cytoplasm</keyword>
<protein>
    <submittedName>
        <fullName evidence="7">Type III secretion protein L</fullName>
    </submittedName>
</protein>
<dbReference type="GO" id="GO:0005737">
    <property type="term" value="C:cytoplasm"/>
    <property type="evidence" value="ECO:0007669"/>
    <property type="project" value="UniProtKB-SubCell"/>
</dbReference>
<dbReference type="STRING" id="137658.SAMN05216186_11860"/>
<keyword evidence="2" id="KW-0813">Transport</keyword>
<comment type="similarity">
    <text evidence="5">Belongs to the SctL stator family.</text>
</comment>
<evidence type="ECO:0000313" key="8">
    <source>
        <dbReference type="Proteomes" id="UP000198706"/>
    </source>
</evidence>
<feature type="coiled-coil region" evidence="6">
    <location>
        <begin position="22"/>
        <end position="67"/>
    </location>
</feature>
<dbReference type="AlphaFoldDB" id="A0A1G9J582"/>
<evidence type="ECO:0000256" key="4">
    <source>
        <dbReference type="ARBA" id="ARBA00022927"/>
    </source>
</evidence>
<dbReference type="InterPro" id="IPR009335">
    <property type="entry name" value="T3SS_HrpE/ATPase_suE"/>
</dbReference>
<gene>
    <name evidence="7" type="ORF">SAMN05216186_11860</name>
</gene>
<dbReference type="EMBL" id="FNFD01000018">
    <property type="protein sequence ID" value="SDL32688.1"/>
    <property type="molecule type" value="Genomic_DNA"/>
</dbReference>
<sequence length="195" mass="21867">MLTRRTVRLNGAQPTEAEPLLRRELIEQHREAESVIETARLQAEALLDEARSQADALAREARDAAAAEFWQRAEAFFEGWREQQAQMTEGLVDSACQLVSQALTTLLDEVPDEARIRALLRQLRTAQADGAGGELYCHPQARPAAEAWLSERSTCDWRIREDESLDVGSVRLVAEHGDFLLNWGDAVTALLPRYS</sequence>
<comment type="subcellular location">
    <subcellularLocation>
        <location evidence="1">Cytoplasm</location>
    </subcellularLocation>
</comment>